<keyword evidence="2" id="KW-1185">Reference proteome</keyword>
<gene>
    <name evidence="1" type="ORF">SAMN02745117_00964</name>
</gene>
<proteinExistence type="predicted"/>
<organism evidence="1 2">
    <name type="scientific">Lampropedia hyalina DSM 16112</name>
    <dbReference type="NCBI Taxonomy" id="1122156"/>
    <lineage>
        <taxon>Bacteria</taxon>
        <taxon>Pseudomonadati</taxon>
        <taxon>Pseudomonadota</taxon>
        <taxon>Betaproteobacteria</taxon>
        <taxon>Burkholderiales</taxon>
        <taxon>Comamonadaceae</taxon>
        <taxon>Lampropedia</taxon>
    </lineage>
</organism>
<dbReference type="RefSeq" id="WP_073355237.1">
    <property type="nucleotide sequence ID" value="NZ_FQUZ01000008.1"/>
</dbReference>
<evidence type="ECO:0008006" key="3">
    <source>
        <dbReference type="Google" id="ProtNLM"/>
    </source>
</evidence>
<sequence>MSALPFTDRELTRALRELSVVATPAVAGDRQNPHRLLLFYAVECGLKAVWLKRKGRTLFDSEDINRTGHDLRGVLKDLNVGSALSLPESFRLPNALRGQAQLPRNGKFGDLHQVWRYGGKCEAPTDHDCEQQLQKVLDWIQGELK</sequence>
<dbReference type="OrthoDB" id="5420191at2"/>
<reference evidence="1 2" key="1">
    <citation type="submission" date="2016-11" db="EMBL/GenBank/DDBJ databases">
        <authorList>
            <person name="Jaros S."/>
            <person name="Januszkiewicz K."/>
            <person name="Wedrychowicz H."/>
        </authorList>
    </citation>
    <scope>NUCLEOTIDE SEQUENCE [LARGE SCALE GENOMIC DNA]</scope>
    <source>
        <strain evidence="1 2">DSM 16112</strain>
    </source>
</reference>
<dbReference type="STRING" id="1122156.SAMN02745117_00964"/>
<dbReference type="AlphaFoldDB" id="A0A1M4X0W5"/>
<dbReference type="EMBL" id="FQUZ01000008">
    <property type="protein sequence ID" value="SHE87146.1"/>
    <property type="molecule type" value="Genomic_DNA"/>
</dbReference>
<dbReference type="Proteomes" id="UP000184327">
    <property type="component" value="Unassembled WGS sequence"/>
</dbReference>
<accession>A0A1M4X0W5</accession>
<protein>
    <recommendedName>
        <fullName evidence="3">HEPN domain-containing protein</fullName>
    </recommendedName>
</protein>
<name>A0A1M4X0W5_9BURK</name>
<evidence type="ECO:0000313" key="2">
    <source>
        <dbReference type="Proteomes" id="UP000184327"/>
    </source>
</evidence>
<evidence type="ECO:0000313" key="1">
    <source>
        <dbReference type="EMBL" id="SHE87146.1"/>
    </source>
</evidence>